<evidence type="ECO:0000313" key="1">
    <source>
        <dbReference type="EMBL" id="VDP71909.1"/>
    </source>
</evidence>
<organism evidence="1 2">
    <name type="scientific">Schistosoma mattheei</name>
    <dbReference type="NCBI Taxonomy" id="31246"/>
    <lineage>
        <taxon>Eukaryota</taxon>
        <taxon>Metazoa</taxon>
        <taxon>Spiralia</taxon>
        <taxon>Lophotrochozoa</taxon>
        <taxon>Platyhelminthes</taxon>
        <taxon>Trematoda</taxon>
        <taxon>Digenea</taxon>
        <taxon>Strigeidida</taxon>
        <taxon>Schistosomatoidea</taxon>
        <taxon>Schistosomatidae</taxon>
        <taxon>Schistosoma</taxon>
    </lineage>
</organism>
<dbReference type="EMBL" id="UZAL01037464">
    <property type="protein sequence ID" value="VDP71909.1"/>
    <property type="molecule type" value="Genomic_DNA"/>
</dbReference>
<sequence>MQTKTSSLVAAFASVCLNIYKRKTRSSNPTHREPTQPHLIEKLWNRRKLTCLVSIIDERGGSDADVKAMIGKARAAFLQLKTTRNSK</sequence>
<gene>
    <name evidence="1" type="ORF">SMTD_LOCUS16634</name>
</gene>
<name>A0A183PQJ8_9TREM</name>
<dbReference type="Proteomes" id="UP000269396">
    <property type="component" value="Unassembled WGS sequence"/>
</dbReference>
<keyword evidence="2" id="KW-1185">Reference proteome</keyword>
<proteinExistence type="predicted"/>
<accession>A0A183PQJ8</accession>
<protein>
    <submittedName>
        <fullName evidence="1">Uncharacterized protein</fullName>
    </submittedName>
</protein>
<reference evidence="1 2" key="1">
    <citation type="submission" date="2018-11" db="EMBL/GenBank/DDBJ databases">
        <authorList>
            <consortium name="Pathogen Informatics"/>
        </authorList>
    </citation>
    <scope>NUCLEOTIDE SEQUENCE [LARGE SCALE GENOMIC DNA]</scope>
    <source>
        <strain>Denwood</strain>
        <strain evidence="2">Zambia</strain>
    </source>
</reference>
<evidence type="ECO:0000313" key="2">
    <source>
        <dbReference type="Proteomes" id="UP000269396"/>
    </source>
</evidence>
<dbReference type="AlphaFoldDB" id="A0A183PQJ8"/>